<protein>
    <submittedName>
        <fullName evidence="6">C58 family peptidase</fullName>
    </submittedName>
</protein>
<dbReference type="InterPro" id="IPR006473">
    <property type="entry name" value="Peptidase_C58_Yopt"/>
</dbReference>
<keyword evidence="4" id="KW-0472">Membrane</keyword>
<dbReference type="GO" id="GO:0006508">
    <property type="term" value="P:proteolysis"/>
    <property type="evidence" value="ECO:0007669"/>
    <property type="project" value="UniProtKB-KW"/>
</dbReference>
<keyword evidence="1" id="KW-0645">Protease</keyword>
<dbReference type="EMBL" id="JALBWM010000220">
    <property type="protein sequence ID" value="MCO1336867.1"/>
    <property type="molecule type" value="Genomic_DNA"/>
</dbReference>
<keyword evidence="4" id="KW-1133">Transmembrane helix</keyword>
<dbReference type="SUPFAM" id="SSF54001">
    <property type="entry name" value="Cysteine proteinases"/>
    <property type="match status" value="1"/>
</dbReference>
<keyword evidence="7" id="KW-1185">Reference proteome</keyword>
<sequence>MFNPRMTETEFLLDQANYIQPGAHNDVRRGVCYALSYMWLRLGLQPGGHLNMHLQVGLQQRFHNTGIGNARNRAAPGRFLMAVGGSTSSFGQPIYSLQRAIAAQQQIQGNTMAISSGLRTIAQRDGYTEHCIARGHQLNRFEPFSTFLKWIRQRAGSLNQGFALIGFLGPNSGHAITIQVQNGNVWRLFDPNFGSFIFQGYHRFKAELHQLALIYLAMGAAGGSWMISTFR</sequence>
<dbReference type="RefSeq" id="WP_252472874.1">
    <property type="nucleotide sequence ID" value="NZ_JALBWM010000220.1"/>
</dbReference>
<gene>
    <name evidence="6" type="ORF">MO867_21295</name>
</gene>
<dbReference type="Proteomes" id="UP001139028">
    <property type="component" value="Unassembled WGS sequence"/>
</dbReference>
<dbReference type="InterPro" id="IPR038765">
    <property type="entry name" value="Papain-like_cys_pep_sf"/>
</dbReference>
<comment type="caution">
    <text evidence="6">The sequence shown here is derived from an EMBL/GenBank/DDBJ whole genome shotgun (WGS) entry which is preliminary data.</text>
</comment>
<keyword evidence="2" id="KW-0378">Hydrolase</keyword>
<evidence type="ECO:0000256" key="3">
    <source>
        <dbReference type="ARBA" id="ARBA00022807"/>
    </source>
</evidence>
<proteinExistence type="predicted"/>
<organism evidence="6 7">
    <name type="scientific">Microbulbifer okhotskensis</name>
    <dbReference type="NCBI Taxonomy" id="2926617"/>
    <lineage>
        <taxon>Bacteria</taxon>
        <taxon>Pseudomonadati</taxon>
        <taxon>Pseudomonadota</taxon>
        <taxon>Gammaproteobacteria</taxon>
        <taxon>Cellvibrionales</taxon>
        <taxon>Microbulbiferaceae</taxon>
        <taxon>Microbulbifer</taxon>
    </lineage>
</organism>
<dbReference type="GO" id="GO:0004197">
    <property type="term" value="F:cysteine-type endopeptidase activity"/>
    <property type="evidence" value="ECO:0007669"/>
    <property type="project" value="InterPro"/>
</dbReference>
<evidence type="ECO:0000256" key="2">
    <source>
        <dbReference type="ARBA" id="ARBA00022801"/>
    </source>
</evidence>
<accession>A0A9X2J6P6</accession>
<feature type="transmembrane region" description="Helical" evidence="4">
    <location>
        <begin position="211"/>
        <end position="230"/>
    </location>
</feature>
<evidence type="ECO:0000313" key="6">
    <source>
        <dbReference type="EMBL" id="MCO1336867.1"/>
    </source>
</evidence>
<keyword evidence="4" id="KW-0812">Transmembrane</keyword>
<feature type="domain" description="Peptidase C58 YopT-type" evidence="5">
    <location>
        <begin position="102"/>
        <end position="205"/>
    </location>
</feature>
<evidence type="ECO:0000256" key="4">
    <source>
        <dbReference type="SAM" id="Phobius"/>
    </source>
</evidence>
<evidence type="ECO:0000313" key="7">
    <source>
        <dbReference type="Proteomes" id="UP001139028"/>
    </source>
</evidence>
<reference evidence="6" key="1">
    <citation type="journal article" date="2022" name="Arch. Microbiol.">
        <title>Microbulbifer okhotskensis sp. nov., isolated from a deep bottom sediment of the Okhotsk Sea.</title>
        <authorList>
            <person name="Romanenko L."/>
            <person name="Kurilenko V."/>
            <person name="Otstavnykh N."/>
            <person name="Velansky P."/>
            <person name="Isaeva M."/>
            <person name="Mikhailov V."/>
        </authorList>
    </citation>
    <scope>NUCLEOTIDE SEQUENCE</scope>
    <source>
        <strain evidence="6">OS29</strain>
    </source>
</reference>
<evidence type="ECO:0000259" key="5">
    <source>
        <dbReference type="Pfam" id="PF03543"/>
    </source>
</evidence>
<evidence type="ECO:0000256" key="1">
    <source>
        <dbReference type="ARBA" id="ARBA00022670"/>
    </source>
</evidence>
<dbReference type="AlphaFoldDB" id="A0A9X2J6P6"/>
<name>A0A9X2J6P6_9GAMM</name>
<keyword evidence="3" id="KW-0788">Thiol protease</keyword>
<dbReference type="Gene3D" id="3.90.70.20">
    <property type="match status" value="1"/>
</dbReference>
<dbReference type="Pfam" id="PF03543">
    <property type="entry name" value="Peptidase_C58"/>
    <property type="match status" value="1"/>
</dbReference>